<dbReference type="PANTHER" id="PTHR46121">
    <property type="entry name" value="STEROIDOGENIC ACUTE REGULATORY PROTEIN-LIKE"/>
    <property type="match status" value="1"/>
</dbReference>
<name>A0A915PS25_9BILA</name>
<feature type="transmembrane region" description="Helical" evidence="5">
    <location>
        <begin position="111"/>
        <end position="133"/>
    </location>
</feature>
<dbReference type="GO" id="GO:0140284">
    <property type="term" value="C:endoplasmic reticulum-endosome membrane contact site"/>
    <property type="evidence" value="ECO:0007669"/>
    <property type="project" value="TreeGrafter"/>
</dbReference>
<dbReference type="GO" id="GO:0031902">
    <property type="term" value="C:late endosome membrane"/>
    <property type="evidence" value="ECO:0007669"/>
    <property type="project" value="TreeGrafter"/>
</dbReference>
<dbReference type="InterPro" id="IPR019498">
    <property type="entry name" value="MENTAL"/>
</dbReference>
<keyword evidence="3 5" id="KW-0472">Membrane</keyword>
<evidence type="ECO:0000259" key="6">
    <source>
        <dbReference type="PROSITE" id="PS50848"/>
    </source>
</evidence>
<evidence type="ECO:0000313" key="7">
    <source>
        <dbReference type="Proteomes" id="UP000887581"/>
    </source>
</evidence>
<keyword evidence="7" id="KW-1185">Reference proteome</keyword>
<protein>
    <submittedName>
        <fullName evidence="8">START domain-containing protein</fullName>
    </submittedName>
</protein>
<keyword evidence="2 5" id="KW-0812">Transmembrane</keyword>
<evidence type="ECO:0000313" key="8">
    <source>
        <dbReference type="WBParaSite" id="sdigi.contig216.g6240.t1"/>
    </source>
</evidence>
<organism evidence="7 8">
    <name type="scientific">Setaria digitata</name>
    <dbReference type="NCBI Taxonomy" id="48799"/>
    <lineage>
        <taxon>Eukaryota</taxon>
        <taxon>Metazoa</taxon>
        <taxon>Ecdysozoa</taxon>
        <taxon>Nematoda</taxon>
        <taxon>Chromadorea</taxon>
        <taxon>Rhabditida</taxon>
        <taxon>Spirurina</taxon>
        <taxon>Spiruromorpha</taxon>
        <taxon>Filarioidea</taxon>
        <taxon>Setariidae</taxon>
        <taxon>Setaria</taxon>
    </lineage>
</organism>
<dbReference type="Pfam" id="PF01852">
    <property type="entry name" value="START"/>
    <property type="match status" value="1"/>
</dbReference>
<dbReference type="GO" id="GO:0008289">
    <property type="term" value="F:lipid binding"/>
    <property type="evidence" value="ECO:0007669"/>
    <property type="project" value="InterPro"/>
</dbReference>
<dbReference type="PANTHER" id="PTHR46121:SF4">
    <property type="entry name" value="STEROIDOGENIC ACUTE REGULATORY PROTEIN-LIKE"/>
    <property type="match status" value="1"/>
</dbReference>
<evidence type="ECO:0000256" key="5">
    <source>
        <dbReference type="SAM" id="Phobius"/>
    </source>
</evidence>
<proteinExistence type="predicted"/>
<dbReference type="Gene3D" id="3.30.530.20">
    <property type="match status" value="1"/>
</dbReference>
<dbReference type="Proteomes" id="UP000887581">
    <property type="component" value="Unplaced"/>
</dbReference>
<dbReference type="InterPro" id="IPR002913">
    <property type="entry name" value="START_lipid-bd_dom"/>
</dbReference>
<dbReference type="GO" id="GO:0099044">
    <property type="term" value="P:vesicle tethering to endoplasmic reticulum"/>
    <property type="evidence" value="ECO:0007669"/>
    <property type="project" value="TreeGrafter"/>
</dbReference>
<dbReference type="SUPFAM" id="SSF55961">
    <property type="entry name" value="Bet v1-like"/>
    <property type="match status" value="1"/>
</dbReference>
<dbReference type="GO" id="GO:0005765">
    <property type="term" value="C:lysosomal membrane"/>
    <property type="evidence" value="ECO:0007669"/>
    <property type="project" value="TreeGrafter"/>
</dbReference>
<accession>A0A915PS25</accession>
<dbReference type="PROSITE" id="PS50848">
    <property type="entry name" value="START"/>
    <property type="match status" value="1"/>
</dbReference>
<feature type="coiled-coil region" evidence="4">
    <location>
        <begin position="189"/>
        <end position="216"/>
    </location>
</feature>
<sequence length="396" mass="45867">MTGADGHKGLARSNEESEVTLYRKMSSTEEFFLSRESRISKDRRRFIVVIVFDVCLTALLWVISTVSKGSDWPVVFFREVDILQPDFMKLSLFDVVALFFFSPVQGSLPQYMVLVSSFVVAWFQLWLVPFHILPRERRCMIMPNNNTLSEVSERNAHTDEEFRSAMEYSSDSDDDSLSTILITGKVYSKAQYIEEVERAKSKAKELLTEVNSWKLLHRCDPEIRISKEKQVYYIQDVISCSPKSLFKVIWKDNKLWNKQITDFKVVLHIDPTTELVYFTTTPVLRGYISPRDFLDVRRMILDTEKDVYEGAYVSVDSSVVPTNGSQKLVRGINGANYVRVIRCLSDSRMSRIEWIQESDIKSGIPRRLIEGSMCAFFRSYMESLKTFVSSHPDEYP</sequence>
<keyword evidence="4" id="KW-0175">Coiled coil</keyword>
<keyword evidence="5" id="KW-1133">Transmembrane helix</keyword>
<evidence type="ECO:0000256" key="4">
    <source>
        <dbReference type="SAM" id="Coils"/>
    </source>
</evidence>
<evidence type="ECO:0000256" key="3">
    <source>
        <dbReference type="ARBA" id="ARBA00023136"/>
    </source>
</evidence>
<dbReference type="InterPro" id="IPR051869">
    <property type="entry name" value="STARD3"/>
</dbReference>
<dbReference type="GO" id="GO:0005789">
    <property type="term" value="C:endoplasmic reticulum membrane"/>
    <property type="evidence" value="ECO:0007669"/>
    <property type="project" value="TreeGrafter"/>
</dbReference>
<evidence type="ECO:0000256" key="1">
    <source>
        <dbReference type="ARBA" id="ARBA00004141"/>
    </source>
</evidence>
<dbReference type="InterPro" id="IPR023393">
    <property type="entry name" value="START-like_dom_sf"/>
</dbReference>
<comment type="subcellular location">
    <subcellularLocation>
        <location evidence="1">Membrane</location>
        <topology evidence="1">Multi-pass membrane protein</topology>
    </subcellularLocation>
</comment>
<dbReference type="SMART" id="SM00234">
    <property type="entry name" value="START"/>
    <property type="match status" value="1"/>
</dbReference>
<reference evidence="8" key="1">
    <citation type="submission" date="2022-11" db="UniProtKB">
        <authorList>
            <consortium name="WormBaseParasite"/>
        </authorList>
    </citation>
    <scope>IDENTIFICATION</scope>
</reference>
<feature type="domain" description="START" evidence="6">
    <location>
        <begin position="213"/>
        <end position="393"/>
    </location>
</feature>
<dbReference type="WBParaSite" id="sdigi.contig216.g6240.t1">
    <property type="protein sequence ID" value="sdigi.contig216.g6240.t1"/>
    <property type="gene ID" value="sdigi.contig216.g6240"/>
</dbReference>
<feature type="transmembrane region" description="Helical" evidence="5">
    <location>
        <begin position="46"/>
        <end position="67"/>
    </location>
</feature>
<evidence type="ECO:0000256" key="2">
    <source>
        <dbReference type="ARBA" id="ARBA00022692"/>
    </source>
</evidence>
<feature type="transmembrane region" description="Helical" evidence="5">
    <location>
        <begin position="87"/>
        <end position="104"/>
    </location>
</feature>
<dbReference type="AlphaFoldDB" id="A0A915PS25"/>
<dbReference type="Pfam" id="PF10457">
    <property type="entry name" value="MENTAL"/>
    <property type="match status" value="2"/>
</dbReference>